<evidence type="ECO:0000313" key="2">
    <source>
        <dbReference type="Proteomes" id="UP000299102"/>
    </source>
</evidence>
<name>A0A4C1Y6E5_EUMVA</name>
<evidence type="ECO:0000313" key="1">
    <source>
        <dbReference type="EMBL" id="GBP70129.1"/>
    </source>
</evidence>
<keyword evidence="2" id="KW-1185">Reference proteome</keyword>
<dbReference type="Proteomes" id="UP000299102">
    <property type="component" value="Unassembled WGS sequence"/>
</dbReference>
<protein>
    <submittedName>
        <fullName evidence="1">Uncharacterized protein</fullName>
    </submittedName>
</protein>
<proteinExistence type="predicted"/>
<comment type="caution">
    <text evidence="1">The sequence shown here is derived from an EMBL/GenBank/DDBJ whole genome shotgun (WGS) entry which is preliminary data.</text>
</comment>
<dbReference type="AlphaFoldDB" id="A0A4C1Y6E5"/>
<organism evidence="1 2">
    <name type="scientific">Eumeta variegata</name>
    <name type="common">Bagworm moth</name>
    <name type="synonym">Eumeta japonica</name>
    <dbReference type="NCBI Taxonomy" id="151549"/>
    <lineage>
        <taxon>Eukaryota</taxon>
        <taxon>Metazoa</taxon>
        <taxon>Ecdysozoa</taxon>
        <taxon>Arthropoda</taxon>
        <taxon>Hexapoda</taxon>
        <taxon>Insecta</taxon>
        <taxon>Pterygota</taxon>
        <taxon>Neoptera</taxon>
        <taxon>Endopterygota</taxon>
        <taxon>Lepidoptera</taxon>
        <taxon>Glossata</taxon>
        <taxon>Ditrysia</taxon>
        <taxon>Tineoidea</taxon>
        <taxon>Psychidae</taxon>
        <taxon>Oiketicinae</taxon>
        <taxon>Eumeta</taxon>
    </lineage>
</organism>
<sequence>MSSQAISVDDVYALPPPFRFRMKGLELPTPARWRAGVLTTVVTVVMTMTATDGLAVRMNYVDLSRKLNNYSPMVIIQPGDVWLQGDRPPGHRRSRCL</sequence>
<gene>
    <name evidence="1" type="ORF">EVAR_55449_1</name>
</gene>
<accession>A0A4C1Y6E5</accession>
<dbReference type="EMBL" id="BGZK01001064">
    <property type="protein sequence ID" value="GBP70129.1"/>
    <property type="molecule type" value="Genomic_DNA"/>
</dbReference>
<reference evidence="1 2" key="1">
    <citation type="journal article" date="2019" name="Commun. Biol.">
        <title>The bagworm genome reveals a unique fibroin gene that provides high tensile strength.</title>
        <authorList>
            <person name="Kono N."/>
            <person name="Nakamura H."/>
            <person name="Ohtoshi R."/>
            <person name="Tomita M."/>
            <person name="Numata K."/>
            <person name="Arakawa K."/>
        </authorList>
    </citation>
    <scope>NUCLEOTIDE SEQUENCE [LARGE SCALE GENOMIC DNA]</scope>
</reference>